<dbReference type="EMBL" id="CP023692">
    <property type="protein sequence ID" value="QEV48571.1"/>
    <property type="molecule type" value="Genomic_DNA"/>
</dbReference>
<dbReference type="InterPro" id="IPR038721">
    <property type="entry name" value="IS701-like_DDE_dom"/>
</dbReference>
<dbReference type="PANTHER" id="PTHR33627">
    <property type="entry name" value="TRANSPOSASE"/>
    <property type="match status" value="1"/>
</dbReference>
<dbReference type="KEGG" id="svn:CP980_28945"/>
<accession>A0A5J6JFP6</accession>
<evidence type="ECO:0000313" key="4">
    <source>
        <dbReference type="Proteomes" id="UP000325563"/>
    </source>
</evidence>
<keyword evidence="4" id="KW-1185">Reference proteome</keyword>
<evidence type="ECO:0000256" key="1">
    <source>
        <dbReference type="SAM" id="MobiDB-lite"/>
    </source>
</evidence>
<dbReference type="Pfam" id="PF13546">
    <property type="entry name" value="DDE_5"/>
    <property type="match status" value="1"/>
</dbReference>
<reference evidence="3 4" key="1">
    <citation type="submission" date="2017-09" db="EMBL/GenBank/DDBJ databases">
        <authorList>
            <person name="Lee N."/>
            <person name="Cho B.-K."/>
        </authorList>
    </citation>
    <scope>NUCLEOTIDE SEQUENCE [LARGE SCALE GENOMIC DNA]</scope>
    <source>
        <strain evidence="3 4">ATCC 27476</strain>
    </source>
</reference>
<dbReference type="PANTHER" id="PTHR33627:SF1">
    <property type="entry name" value="TRANSPOSASE"/>
    <property type="match status" value="1"/>
</dbReference>
<dbReference type="AlphaFoldDB" id="A0A5J6JFP6"/>
<gene>
    <name evidence="3" type="ORF">CP980_28945</name>
</gene>
<feature type="domain" description="Transposase IS701-like DDE" evidence="2">
    <location>
        <begin position="15"/>
        <end position="226"/>
    </location>
</feature>
<sequence>MLTPSDDLSVFCASLFASMPRVAQRRWGEVYVRGLVEVPGRKSVRRISERLLGRRADQSLQQFVNQSSWDWQPVRERIAQLVGVALQPRAWVVEEVVLPKSGRNSVGVDQQYSQTLGRVLNCQLGLVVLAVGPRGTAPVNWRLLLPLSWDADEERRARSRVPDEERHSSRWHHLFDALDELTTGWRARPQPVVVDASGSPSAVALIRGLETRGLPYAVRVDGSTPVERLASGETITLGDRLARTAQARGTVREARGGPGPGFRYSTLLIPASGGSGAGAGQGIGLAQRTRKVVVRWGTEPGSVESAWVTNAEGARSPDLLELLALSSRAGRDLQRLSELSGLRHFEGRSFRGWHHHVTLVSAAHAYRLLRRPSVAAGRPSPQRPASGRTAADHVECLP</sequence>
<organism evidence="3 4">
    <name type="scientific">Streptomyces vinaceus</name>
    <dbReference type="NCBI Taxonomy" id="1960"/>
    <lineage>
        <taxon>Bacteria</taxon>
        <taxon>Bacillati</taxon>
        <taxon>Actinomycetota</taxon>
        <taxon>Actinomycetes</taxon>
        <taxon>Kitasatosporales</taxon>
        <taxon>Streptomycetaceae</taxon>
        <taxon>Streptomyces</taxon>
    </lineage>
</organism>
<evidence type="ECO:0000313" key="3">
    <source>
        <dbReference type="EMBL" id="QEV48571.1"/>
    </source>
</evidence>
<feature type="region of interest" description="Disordered" evidence="1">
    <location>
        <begin position="373"/>
        <end position="398"/>
    </location>
</feature>
<dbReference type="InterPro" id="IPR039365">
    <property type="entry name" value="IS701-like"/>
</dbReference>
<evidence type="ECO:0000259" key="2">
    <source>
        <dbReference type="Pfam" id="PF13546"/>
    </source>
</evidence>
<dbReference type="Proteomes" id="UP000325563">
    <property type="component" value="Chromosome"/>
</dbReference>
<proteinExistence type="predicted"/>
<protein>
    <submittedName>
        <fullName evidence="3">Transposase</fullName>
    </submittedName>
</protein>
<dbReference type="RefSeq" id="WP_132758780.1">
    <property type="nucleotide sequence ID" value="NZ_BNBW01000003.1"/>
</dbReference>
<name>A0A5J6JFP6_STRVI</name>
<dbReference type="GeneID" id="95614573"/>